<sequence>MTDEPTSARALIAAYKACARPSAAAEAQLWATLAAAERAGSRARRPAWSSAPWLALAAGLLLLAAWQLDLARIFASGHVLKDMRDQAAYAAPETSPQVATSRDEASGAIAEPPRLEVVVTPPHERPRGEGRGADRPGPAREQQRRAGAADERAGPGDASVLAEMALLQEAQTALRNGRPDAALELLDRHAESFARGSMAEERAALRVLALCAAGELARGAAEAAVFLRAHPRSTYALRVAAACPKEQDLEDTSTID</sequence>
<evidence type="ECO:0000256" key="1">
    <source>
        <dbReference type="SAM" id="MobiDB-lite"/>
    </source>
</evidence>
<proteinExistence type="predicted"/>
<protein>
    <recommendedName>
        <fullName evidence="5">Tetratricopeptide repeat-containing protein</fullName>
    </recommendedName>
</protein>
<keyword evidence="2" id="KW-1133">Transmembrane helix</keyword>
<evidence type="ECO:0008006" key="5">
    <source>
        <dbReference type="Google" id="ProtNLM"/>
    </source>
</evidence>
<accession>A0ABT5B3B1</accession>
<feature type="transmembrane region" description="Helical" evidence="2">
    <location>
        <begin position="53"/>
        <end position="75"/>
    </location>
</feature>
<evidence type="ECO:0000313" key="4">
    <source>
        <dbReference type="Proteomes" id="UP001217838"/>
    </source>
</evidence>
<feature type="region of interest" description="Disordered" evidence="1">
    <location>
        <begin position="91"/>
        <end position="155"/>
    </location>
</feature>
<keyword evidence="4" id="KW-1185">Reference proteome</keyword>
<gene>
    <name evidence="3" type="ORF">POL58_09765</name>
</gene>
<keyword evidence="2" id="KW-0812">Transmembrane</keyword>
<organism evidence="3 4">
    <name type="scientific">Nannocystis radixulma</name>
    <dbReference type="NCBI Taxonomy" id="2995305"/>
    <lineage>
        <taxon>Bacteria</taxon>
        <taxon>Pseudomonadati</taxon>
        <taxon>Myxococcota</taxon>
        <taxon>Polyangia</taxon>
        <taxon>Nannocystales</taxon>
        <taxon>Nannocystaceae</taxon>
        <taxon>Nannocystis</taxon>
    </lineage>
</organism>
<dbReference type="Proteomes" id="UP001217838">
    <property type="component" value="Unassembled WGS sequence"/>
</dbReference>
<dbReference type="EMBL" id="JAQNDN010000003">
    <property type="protein sequence ID" value="MDC0668024.1"/>
    <property type="molecule type" value="Genomic_DNA"/>
</dbReference>
<feature type="compositionally biased region" description="Basic and acidic residues" evidence="1">
    <location>
        <begin position="122"/>
        <end position="154"/>
    </location>
</feature>
<name>A0ABT5B3B1_9BACT</name>
<dbReference type="RefSeq" id="WP_271996718.1">
    <property type="nucleotide sequence ID" value="NZ_JAQNDN010000003.1"/>
</dbReference>
<evidence type="ECO:0000256" key="2">
    <source>
        <dbReference type="SAM" id="Phobius"/>
    </source>
</evidence>
<comment type="caution">
    <text evidence="3">The sequence shown here is derived from an EMBL/GenBank/DDBJ whole genome shotgun (WGS) entry which is preliminary data.</text>
</comment>
<keyword evidence="2" id="KW-0472">Membrane</keyword>
<evidence type="ECO:0000313" key="3">
    <source>
        <dbReference type="EMBL" id="MDC0668024.1"/>
    </source>
</evidence>
<reference evidence="3 4" key="1">
    <citation type="submission" date="2022-11" db="EMBL/GenBank/DDBJ databases">
        <title>Minimal conservation of predation-associated metabolite biosynthetic gene clusters underscores biosynthetic potential of Myxococcota including descriptions for ten novel species: Archangium lansinium sp. nov., Myxococcus landrumus sp. nov., Nannocystis bai.</title>
        <authorList>
            <person name="Ahearne A."/>
            <person name="Stevens C."/>
            <person name="Dowd S."/>
        </authorList>
    </citation>
    <scope>NUCLEOTIDE SEQUENCE [LARGE SCALE GENOMIC DNA]</scope>
    <source>
        <strain evidence="3 4">NCELM</strain>
    </source>
</reference>